<dbReference type="AlphaFoldDB" id="A0A1Q9EBH9"/>
<accession>A0A1Q9EBH9</accession>
<proteinExistence type="predicted"/>
<reference evidence="5 6" key="1">
    <citation type="submission" date="2016-02" db="EMBL/GenBank/DDBJ databases">
        <title>Genome analysis of coral dinoflagellate symbionts highlights evolutionary adaptations to a symbiotic lifestyle.</title>
        <authorList>
            <person name="Aranda M."/>
            <person name="Li Y."/>
            <person name="Liew Y.J."/>
            <person name="Baumgarten S."/>
            <person name="Simakov O."/>
            <person name="Wilson M."/>
            <person name="Piel J."/>
            <person name="Ashoor H."/>
            <person name="Bougouffa S."/>
            <person name="Bajic V.B."/>
            <person name="Ryu T."/>
            <person name="Ravasi T."/>
            <person name="Bayer T."/>
            <person name="Micklem G."/>
            <person name="Kim H."/>
            <person name="Bhak J."/>
            <person name="Lajeunesse T.C."/>
            <person name="Voolstra C.R."/>
        </authorList>
    </citation>
    <scope>NUCLEOTIDE SEQUENCE [LARGE SCALE GENOMIC DNA]</scope>
    <source>
        <strain evidence="5 6">CCMP2467</strain>
    </source>
</reference>
<keyword evidence="6" id="KW-1185">Reference proteome</keyword>
<keyword evidence="3" id="KW-0828">Tyrosine catabolism</keyword>
<organism evidence="5 6">
    <name type="scientific">Symbiodinium microadriaticum</name>
    <name type="common">Dinoflagellate</name>
    <name type="synonym">Zooxanthella microadriatica</name>
    <dbReference type="NCBI Taxonomy" id="2951"/>
    <lineage>
        <taxon>Eukaryota</taxon>
        <taxon>Sar</taxon>
        <taxon>Alveolata</taxon>
        <taxon>Dinophyceae</taxon>
        <taxon>Suessiales</taxon>
        <taxon>Symbiodiniaceae</taxon>
        <taxon>Symbiodinium</taxon>
    </lineage>
</organism>
<dbReference type="OMA" id="FIANDQI"/>
<evidence type="ECO:0000313" key="5">
    <source>
        <dbReference type="EMBL" id="OLQ04752.1"/>
    </source>
</evidence>
<comment type="caution">
    <text evidence="5">The sequence shown here is derived from an EMBL/GenBank/DDBJ whole genome shotgun (WGS) entry which is preliminary data.</text>
</comment>
<dbReference type="EMBL" id="LSRX01000201">
    <property type="protein sequence ID" value="OLQ04752.1"/>
    <property type="molecule type" value="Genomic_DNA"/>
</dbReference>
<dbReference type="GO" id="GO:0003868">
    <property type="term" value="F:4-hydroxyphenylpyruvate dioxygenase activity"/>
    <property type="evidence" value="ECO:0007669"/>
    <property type="project" value="UniProtKB-EC"/>
</dbReference>
<dbReference type="GO" id="GO:0006572">
    <property type="term" value="P:L-tyrosine catabolic process"/>
    <property type="evidence" value="ECO:0007669"/>
    <property type="project" value="UniProtKB-KW"/>
</dbReference>
<dbReference type="GO" id="GO:0006559">
    <property type="term" value="P:L-phenylalanine catabolic process"/>
    <property type="evidence" value="ECO:0007669"/>
    <property type="project" value="UniProtKB-KW"/>
</dbReference>
<dbReference type="PANTHER" id="PTHR11959:SF1">
    <property type="entry name" value="4-HYDROXYPHENYLPYRUVATE DIOXYGENASE"/>
    <property type="match status" value="1"/>
</dbReference>
<protein>
    <recommendedName>
        <fullName evidence="2">4-hydroxyphenylpyruvate dioxygenase</fullName>
        <ecNumber evidence="2">1.13.11.27</ecNumber>
    </recommendedName>
</protein>
<dbReference type="InterPro" id="IPR005956">
    <property type="entry name" value="4OHPhenylPyrv_dOase"/>
</dbReference>
<gene>
    <name evidence="5" type="ORF">AK812_SmicGene12126</name>
</gene>
<evidence type="ECO:0000256" key="2">
    <source>
        <dbReference type="ARBA" id="ARBA00013222"/>
    </source>
</evidence>
<evidence type="ECO:0000256" key="4">
    <source>
        <dbReference type="ARBA" id="ARBA00023232"/>
    </source>
</evidence>
<dbReference type="Proteomes" id="UP000186817">
    <property type="component" value="Unassembled WGS sequence"/>
</dbReference>
<comment type="pathway">
    <text evidence="1">Amino-acid degradation; L-phenylalanine degradation; acetoacetate and fumarate from L-phenylalanine: step 3/6.</text>
</comment>
<dbReference type="SUPFAM" id="SSF54593">
    <property type="entry name" value="Glyoxalase/Bleomycin resistance protein/Dihydroxybiphenyl dioxygenase"/>
    <property type="match status" value="2"/>
</dbReference>
<dbReference type="Gene3D" id="3.10.180.10">
    <property type="entry name" value="2,3-Dihydroxybiphenyl 1,2-Dioxygenase, domain 1"/>
    <property type="match status" value="2"/>
</dbReference>
<sequence>MVLSRVSMVQAWGGLLRSHLLPSAILWGHPDMGQSRLLSLALVSIFLLRATERTFLGVRQQPLHYLARRARSCSAPDTSAMSSVSFSHVHIYCDALKDLAEYKKLEEKLNEFGRQPLDNVAAGRDAWLALASSHGNPVTGERDPQKWTGHKQDVVEQMLVGLGWRVTGFGQTASTRSVAVTSSDNEGVKFVITAHKDKSMADFASADGHPAAKRQKSEKEAFDHLGESHLERFSQHQAGRQGVAVLGFQVNSGELDGIVAKYAEKHPKLLPPGMPKEYPGVRILEVYAYYQGEKNTTEVDCGTMLRFVECSDQNADHSVLPGIEKVPATFDPSSLPAYCDHWVSNVVSRRGFLDTLEDTLGFSPKVDFNAGVVAAGEAQIESTVTGNEPGTFIANDQIALKVYLPINNALSEVGHVHLYLQEIGQGVQHIASRVADLPALVQRANDWRRMTGAGVSFLSIPRSYYGSLTQKYLHKVAGLDDAMAQKVLASLKAASVVDASDIVDLDVSKEKIMAALPEGCDEDLVIHILRARYGNLYALLRDNIGEETYLRIVRNNVLVDVQGEDLLMQIFTSSILQRAPGEEAPFLEFIQRVCSDRKDPVSGEPRPIKAGCGGFGIRNFLTLFLSIEVSKATKARGEAEAAGNLGLANYYGSMVDAFTSQLDESNPVLTAISDAMTAEGEALEAGNGPEAAKWAEEKARGQQKLQEISKKYKEHMRSLRERAPVEA</sequence>
<dbReference type="EC" id="1.13.11.27" evidence="2"/>
<name>A0A1Q9EBH9_SYMMI</name>
<keyword evidence="4" id="KW-0585">Phenylalanine catabolism</keyword>
<evidence type="ECO:0000256" key="3">
    <source>
        <dbReference type="ARBA" id="ARBA00022878"/>
    </source>
</evidence>
<dbReference type="InterPro" id="IPR029068">
    <property type="entry name" value="Glyas_Bleomycin-R_OHBP_Dase"/>
</dbReference>
<evidence type="ECO:0000313" key="6">
    <source>
        <dbReference type="Proteomes" id="UP000186817"/>
    </source>
</evidence>
<evidence type="ECO:0000256" key="1">
    <source>
        <dbReference type="ARBA" id="ARBA00005162"/>
    </source>
</evidence>
<dbReference type="OrthoDB" id="414569at2759"/>
<dbReference type="PANTHER" id="PTHR11959">
    <property type="entry name" value="4-HYDROXYPHENYLPYRUVATE DIOXYGENASE"/>
    <property type="match status" value="1"/>
</dbReference>